<feature type="signal peptide" evidence="1">
    <location>
        <begin position="1"/>
        <end position="31"/>
    </location>
</feature>
<dbReference type="EMBL" id="JAGTTL010000031">
    <property type="protein sequence ID" value="KAK6297430.1"/>
    <property type="molecule type" value="Genomic_DNA"/>
</dbReference>
<name>A0AAN8L499_9TELE</name>
<sequence length="100" mass="11122">MSIIYLDFSHHTHTLIAFCDFVLLFIGCCFCETSMCCSVNHSGPVAIDTVHFNQVSVRTCGAEVNVIGTSYGSRGHDYSDQWCCMIHLNSGILKLDIIEK</sequence>
<feature type="chain" id="PRO_5043033381" description="CUB domain-containing protein" evidence="1">
    <location>
        <begin position="32"/>
        <end position="100"/>
    </location>
</feature>
<evidence type="ECO:0000313" key="3">
    <source>
        <dbReference type="Proteomes" id="UP001356427"/>
    </source>
</evidence>
<evidence type="ECO:0000313" key="2">
    <source>
        <dbReference type="EMBL" id="KAK6297430.1"/>
    </source>
</evidence>
<organism evidence="2 3">
    <name type="scientific">Coregonus suidteri</name>
    <dbReference type="NCBI Taxonomy" id="861788"/>
    <lineage>
        <taxon>Eukaryota</taxon>
        <taxon>Metazoa</taxon>
        <taxon>Chordata</taxon>
        <taxon>Craniata</taxon>
        <taxon>Vertebrata</taxon>
        <taxon>Euteleostomi</taxon>
        <taxon>Actinopterygii</taxon>
        <taxon>Neopterygii</taxon>
        <taxon>Teleostei</taxon>
        <taxon>Protacanthopterygii</taxon>
        <taxon>Salmoniformes</taxon>
        <taxon>Salmonidae</taxon>
        <taxon>Coregoninae</taxon>
        <taxon>Coregonus</taxon>
    </lineage>
</organism>
<keyword evidence="3" id="KW-1185">Reference proteome</keyword>
<reference evidence="2 3" key="1">
    <citation type="submission" date="2021-04" db="EMBL/GenBank/DDBJ databases">
        <authorList>
            <person name="De Guttry C."/>
            <person name="Zahm M."/>
            <person name="Klopp C."/>
            <person name="Cabau C."/>
            <person name="Louis A."/>
            <person name="Berthelot C."/>
            <person name="Parey E."/>
            <person name="Roest Crollius H."/>
            <person name="Montfort J."/>
            <person name="Robinson-Rechavi M."/>
            <person name="Bucao C."/>
            <person name="Bouchez O."/>
            <person name="Gislard M."/>
            <person name="Lluch J."/>
            <person name="Milhes M."/>
            <person name="Lampietro C."/>
            <person name="Lopez Roques C."/>
            <person name="Donnadieu C."/>
            <person name="Braasch I."/>
            <person name="Desvignes T."/>
            <person name="Postlethwait J."/>
            <person name="Bobe J."/>
            <person name="Wedekind C."/>
            <person name="Guiguen Y."/>
        </authorList>
    </citation>
    <scope>NUCLEOTIDE SEQUENCE [LARGE SCALE GENOMIC DNA]</scope>
    <source>
        <strain evidence="2">Cs_M1</strain>
        <tissue evidence="2">Blood</tissue>
    </source>
</reference>
<accession>A0AAN8L499</accession>
<dbReference type="AlphaFoldDB" id="A0AAN8L499"/>
<proteinExistence type="predicted"/>
<evidence type="ECO:0008006" key="4">
    <source>
        <dbReference type="Google" id="ProtNLM"/>
    </source>
</evidence>
<keyword evidence="1" id="KW-0732">Signal</keyword>
<comment type="caution">
    <text evidence="2">The sequence shown here is derived from an EMBL/GenBank/DDBJ whole genome shotgun (WGS) entry which is preliminary data.</text>
</comment>
<evidence type="ECO:0000256" key="1">
    <source>
        <dbReference type="SAM" id="SignalP"/>
    </source>
</evidence>
<gene>
    <name evidence="2" type="ORF">J4Q44_G00320130</name>
</gene>
<protein>
    <recommendedName>
        <fullName evidence="4">CUB domain-containing protein</fullName>
    </recommendedName>
</protein>
<dbReference type="Proteomes" id="UP001356427">
    <property type="component" value="Unassembled WGS sequence"/>
</dbReference>